<feature type="coiled-coil region" evidence="2">
    <location>
        <begin position="63"/>
        <end position="124"/>
    </location>
</feature>
<organism evidence="4 5">
    <name type="scientific">Neocallimastix californiae</name>
    <dbReference type="NCBI Taxonomy" id="1754190"/>
    <lineage>
        <taxon>Eukaryota</taxon>
        <taxon>Fungi</taxon>
        <taxon>Fungi incertae sedis</taxon>
        <taxon>Chytridiomycota</taxon>
        <taxon>Chytridiomycota incertae sedis</taxon>
        <taxon>Neocallimastigomycetes</taxon>
        <taxon>Neocallimastigales</taxon>
        <taxon>Neocallimastigaceae</taxon>
        <taxon>Neocallimastix</taxon>
    </lineage>
</organism>
<dbReference type="AlphaFoldDB" id="A0A1Y2CMU9"/>
<dbReference type="EMBL" id="MCOG01000102">
    <property type="protein sequence ID" value="ORY48349.1"/>
    <property type="molecule type" value="Genomic_DNA"/>
</dbReference>
<evidence type="ECO:0000313" key="4">
    <source>
        <dbReference type="EMBL" id="ORY48349.1"/>
    </source>
</evidence>
<evidence type="ECO:0000259" key="3">
    <source>
        <dbReference type="Pfam" id="PF13863"/>
    </source>
</evidence>
<sequence>MPIIKDNLEEYFKINFKKKFYLNATNKHDYELTSATRLLEKRRETIEIENGLQLQKQDFATKMESLVSRREELAKRQKLLRDKKIKFEKYLKENDAKRLRAEKKKSEEKKLKEAKEKLISNQLKQMELNLIYQKYFESILETETEFLEPNDVILRYDTLKATNTDLILKLRLTQEKTEETQITFSRNSEEQNNIILNYNNDIARLQSRLEECQQKTAKWQNEWDKILNTATEKSLLLGQTKMATNNLFNLVRMNLNNRIRYTSDTNTQLEKIQQFIVGSSYLTILCQELQ</sequence>
<protein>
    <recommendedName>
        <fullName evidence="3">DUF4200 domain-containing protein</fullName>
    </recommendedName>
</protein>
<dbReference type="InterPro" id="IPR025252">
    <property type="entry name" value="DUF4200"/>
</dbReference>
<dbReference type="PANTHER" id="PTHR21683">
    <property type="entry name" value="COILED-COIL DOMAIN-CONTAINING PROTEIN 42 LIKE-2-LIKE-RELATED"/>
    <property type="match status" value="1"/>
</dbReference>
<dbReference type="OrthoDB" id="10264298at2759"/>
<proteinExistence type="predicted"/>
<evidence type="ECO:0000256" key="2">
    <source>
        <dbReference type="SAM" id="Coils"/>
    </source>
</evidence>
<keyword evidence="1 2" id="KW-0175">Coiled coil</keyword>
<reference evidence="4 5" key="1">
    <citation type="submission" date="2016-08" db="EMBL/GenBank/DDBJ databases">
        <title>A Parts List for Fungal Cellulosomes Revealed by Comparative Genomics.</title>
        <authorList>
            <consortium name="DOE Joint Genome Institute"/>
            <person name="Haitjema C.H."/>
            <person name="Gilmore S.P."/>
            <person name="Henske J.K."/>
            <person name="Solomon K.V."/>
            <person name="De Groot R."/>
            <person name="Kuo A."/>
            <person name="Mondo S.J."/>
            <person name="Salamov A.A."/>
            <person name="Labutti K."/>
            <person name="Zhao Z."/>
            <person name="Chiniquy J."/>
            <person name="Barry K."/>
            <person name="Brewer H.M."/>
            <person name="Purvine S.O."/>
            <person name="Wright A.T."/>
            <person name="Boxma B."/>
            <person name="Van Alen T."/>
            <person name="Hackstein J.H."/>
            <person name="Baker S.E."/>
            <person name="Grigoriev I.V."/>
            <person name="O'Malley M.A."/>
        </authorList>
    </citation>
    <scope>NUCLEOTIDE SEQUENCE [LARGE SCALE GENOMIC DNA]</scope>
    <source>
        <strain evidence="4 5">G1</strain>
    </source>
</reference>
<dbReference type="STRING" id="1754190.A0A1Y2CMU9"/>
<comment type="caution">
    <text evidence="4">The sequence shown here is derived from an EMBL/GenBank/DDBJ whole genome shotgun (WGS) entry which is preliminary data.</text>
</comment>
<feature type="domain" description="DUF4200" evidence="3">
    <location>
        <begin position="38"/>
        <end position="127"/>
    </location>
</feature>
<keyword evidence="5" id="KW-1185">Reference proteome</keyword>
<dbReference type="InterPro" id="IPR051147">
    <property type="entry name" value="CFAP_domain-containing"/>
</dbReference>
<accession>A0A1Y2CMU9</accession>
<dbReference type="Pfam" id="PF13863">
    <property type="entry name" value="DUF4200"/>
    <property type="match status" value="1"/>
</dbReference>
<evidence type="ECO:0000256" key="1">
    <source>
        <dbReference type="ARBA" id="ARBA00023054"/>
    </source>
</evidence>
<evidence type="ECO:0000313" key="5">
    <source>
        <dbReference type="Proteomes" id="UP000193920"/>
    </source>
</evidence>
<dbReference type="Proteomes" id="UP000193920">
    <property type="component" value="Unassembled WGS sequence"/>
</dbReference>
<gene>
    <name evidence="4" type="ORF">LY90DRAFT_703149</name>
</gene>
<name>A0A1Y2CMU9_9FUNG</name>
<dbReference type="GO" id="GO:0005856">
    <property type="term" value="C:cytoskeleton"/>
    <property type="evidence" value="ECO:0007669"/>
    <property type="project" value="UniProtKB-ARBA"/>
</dbReference>
<dbReference type="PANTHER" id="PTHR21683:SF2">
    <property type="entry name" value="COILED-COIL DOMAIN-CONTAINING PROTEIN 42 LIKE-2-LIKE"/>
    <property type="match status" value="1"/>
</dbReference>
<feature type="coiled-coil region" evidence="2">
    <location>
        <begin position="188"/>
        <end position="222"/>
    </location>
</feature>